<proteinExistence type="predicted"/>
<protein>
    <submittedName>
        <fullName evidence="2">Uncharacterized protein</fullName>
    </submittedName>
</protein>
<feature type="transmembrane region" description="Helical" evidence="1">
    <location>
        <begin position="6"/>
        <end position="33"/>
    </location>
</feature>
<name>A0A834ZR41_TETSI</name>
<dbReference type="PANTHER" id="PTHR11504">
    <property type="entry name" value="CYTOCHROME C OXIDASE POLYPEPTIDE VIA"/>
    <property type="match status" value="1"/>
</dbReference>
<dbReference type="EMBL" id="JABCRI010000002">
    <property type="protein sequence ID" value="KAF8410280.1"/>
    <property type="molecule type" value="Genomic_DNA"/>
</dbReference>
<keyword evidence="1" id="KW-1133">Transmembrane helix</keyword>
<accession>A0A834ZR41</accession>
<keyword evidence="1" id="KW-0472">Membrane</keyword>
<sequence length="165" mass="18592">MRALGWWLMLVGSLRLASVWFGFFDIWALRLAVFSNSSIEMRGLHGDYVVPADQAAVRRGGRNASSKRSFASSAHHDDAYSQIEKGNLLSFLTDETAKWEKITYAGIVSCTALAIYNLSKGHPHFEEPPAKRFKKKELCLKFPAPHQEGHHLLHGIVIWRGNTDE</sequence>
<evidence type="ECO:0000313" key="2">
    <source>
        <dbReference type="EMBL" id="KAF8410280.1"/>
    </source>
</evidence>
<evidence type="ECO:0000313" key="3">
    <source>
        <dbReference type="Proteomes" id="UP000655225"/>
    </source>
</evidence>
<dbReference type="Proteomes" id="UP000655225">
    <property type="component" value="Unassembled WGS sequence"/>
</dbReference>
<dbReference type="GO" id="GO:0030234">
    <property type="term" value="F:enzyme regulator activity"/>
    <property type="evidence" value="ECO:0007669"/>
    <property type="project" value="TreeGrafter"/>
</dbReference>
<evidence type="ECO:0000256" key="1">
    <source>
        <dbReference type="SAM" id="Phobius"/>
    </source>
</evidence>
<keyword evidence="1" id="KW-0812">Transmembrane</keyword>
<dbReference type="OrthoDB" id="5947505at2759"/>
<dbReference type="PANTHER" id="PTHR11504:SF0">
    <property type="entry name" value="CYTOCHROME C OXIDASE SUBUNIT"/>
    <property type="match status" value="1"/>
</dbReference>
<dbReference type="AlphaFoldDB" id="A0A834ZR41"/>
<organism evidence="2 3">
    <name type="scientific">Tetracentron sinense</name>
    <name type="common">Spur-leaf</name>
    <dbReference type="NCBI Taxonomy" id="13715"/>
    <lineage>
        <taxon>Eukaryota</taxon>
        <taxon>Viridiplantae</taxon>
        <taxon>Streptophyta</taxon>
        <taxon>Embryophyta</taxon>
        <taxon>Tracheophyta</taxon>
        <taxon>Spermatophyta</taxon>
        <taxon>Magnoliopsida</taxon>
        <taxon>Trochodendrales</taxon>
        <taxon>Trochodendraceae</taxon>
        <taxon>Tetracentron</taxon>
    </lineage>
</organism>
<keyword evidence="3" id="KW-1185">Reference proteome</keyword>
<dbReference type="InterPro" id="IPR001349">
    <property type="entry name" value="Cyt_c_oxidase_su6a"/>
</dbReference>
<comment type="caution">
    <text evidence="2">The sequence shown here is derived from an EMBL/GenBank/DDBJ whole genome shotgun (WGS) entry which is preliminary data.</text>
</comment>
<dbReference type="GO" id="GO:0005743">
    <property type="term" value="C:mitochondrial inner membrane"/>
    <property type="evidence" value="ECO:0007669"/>
    <property type="project" value="InterPro"/>
</dbReference>
<gene>
    <name evidence="2" type="ORF">HHK36_002805</name>
</gene>
<dbReference type="GO" id="GO:0006123">
    <property type="term" value="P:mitochondrial electron transport, cytochrome c to oxygen"/>
    <property type="evidence" value="ECO:0007669"/>
    <property type="project" value="TreeGrafter"/>
</dbReference>
<reference evidence="2 3" key="1">
    <citation type="submission" date="2020-04" db="EMBL/GenBank/DDBJ databases">
        <title>Plant Genome Project.</title>
        <authorList>
            <person name="Zhang R.-G."/>
        </authorList>
    </citation>
    <scope>NUCLEOTIDE SEQUENCE [LARGE SCALE GENOMIC DNA]</scope>
    <source>
        <strain evidence="2">YNK0</strain>
        <tissue evidence="2">Leaf</tissue>
    </source>
</reference>